<feature type="domain" description="Barstar (barnase inhibitor)" evidence="2">
    <location>
        <begin position="1"/>
        <end position="82"/>
    </location>
</feature>
<dbReference type="InterPro" id="IPR035905">
    <property type="entry name" value="Barstar-like_sf"/>
</dbReference>
<name>A0A930YUF7_9FLAO</name>
<dbReference type="InterPro" id="IPR000468">
    <property type="entry name" value="Barstar"/>
</dbReference>
<organism evidence="3 4">
    <name type="scientific">Planobacterium oryzisoli</name>
    <dbReference type="NCBI Taxonomy" id="2771435"/>
    <lineage>
        <taxon>Bacteria</taxon>
        <taxon>Pseudomonadati</taxon>
        <taxon>Bacteroidota</taxon>
        <taxon>Flavobacteriia</taxon>
        <taxon>Flavobacteriales</taxon>
        <taxon>Weeksellaceae</taxon>
        <taxon>Chryseobacterium group</taxon>
        <taxon>Chryseobacterium</taxon>
    </lineage>
</organism>
<dbReference type="Gene3D" id="3.30.370.10">
    <property type="entry name" value="Barstar-like"/>
    <property type="match status" value="1"/>
</dbReference>
<dbReference type="RefSeq" id="WP_194738500.1">
    <property type="nucleotide sequence ID" value="NZ_JADKYY010000002.1"/>
</dbReference>
<dbReference type="Proteomes" id="UP000694480">
    <property type="component" value="Unassembled WGS sequence"/>
</dbReference>
<evidence type="ECO:0000313" key="4">
    <source>
        <dbReference type="Proteomes" id="UP000694480"/>
    </source>
</evidence>
<comment type="caution">
    <text evidence="3">The sequence shown here is derived from an EMBL/GenBank/DDBJ whole genome shotgun (WGS) entry which is preliminary data.</text>
</comment>
<evidence type="ECO:0000256" key="1">
    <source>
        <dbReference type="ARBA" id="ARBA00006845"/>
    </source>
</evidence>
<dbReference type="EMBL" id="JADKYY010000002">
    <property type="protein sequence ID" value="MBF5026565.1"/>
    <property type="molecule type" value="Genomic_DNA"/>
</dbReference>
<dbReference type="Pfam" id="PF01337">
    <property type="entry name" value="Barstar"/>
    <property type="match status" value="1"/>
</dbReference>
<evidence type="ECO:0000259" key="2">
    <source>
        <dbReference type="Pfam" id="PF01337"/>
    </source>
</evidence>
<evidence type="ECO:0000313" key="3">
    <source>
        <dbReference type="EMBL" id="MBF5026565.1"/>
    </source>
</evidence>
<sequence>MKEVFIDFSSLGDMEEFYEELAKRLDLPEFFGNNLDALSDFISGFASLPLHVEFVNLSVEQLEVFEDLINTLEELEDSLEEFTFSYYLEQYEE</sequence>
<reference evidence="3" key="1">
    <citation type="submission" date="2020-11" db="EMBL/GenBank/DDBJ databases">
        <title>Genome seq and assembly of Planobacterium sp.</title>
        <authorList>
            <person name="Chhetri G."/>
        </authorList>
    </citation>
    <scope>NUCLEOTIDE SEQUENCE</scope>
    <source>
        <strain evidence="3">GCR5</strain>
    </source>
</reference>
<comment type="similarity">
    <text evidence="1">Belongs to the barstar family.</text>
</comment>
<gene>
    <name evidence="3" type="ORF">IC612_01980</name>
</gene>
<dbReference type="AlphaFoldDB" id="A0A930YUF7"/>
<dbReference type="SUPFAM" id="SSF52038">
    <property type="entry name" value="Barstar-related"/>
    <property type="match status" value="1"/>
</dbReference>
<proteinExistence type="inferred from homology"/>
<keyword evidence="4" id="KW-1185">Reference proteome</keyword>
<accession>A0A930YUF7</accession>
<protein>
    <submittedName>
        <fullName evidence="3">Barstar family protein</fullName>
    </submittedName>
</protein>